<name>A0A6J4NR79_9ACTN</name>
<proteinExistence type="predicted"/>
<feature type="region of interest" description="Disordered" evidence="1">
    <location>
        <begin position="1"/>
        <end position="86"/>
    </location>
</feature>
<accession>A0A6J4NR79</accession>
<feature type="compositionally biased region" description="Basic and acidic residues" evidence="1">
    <location>
        <begin position="44"/>
        <end position="54"/>
    </location>
</feature>
<feature type="compositionally biased region" description="Basic residues" evidence="1">
    <location>
        <begin position="1"/>
        <end position="10"/>
    </location>
</feature>
<evidence type="ECO:0000256" key="1">
    <source>
        <dbReference type="SAM" id="MobiDB-lite"/>
    </source>
</evidence>
<sequence>DRRDRPHRQCHGYGDRPRADADGGSAQGDLVRGRRRRRPAGRQPSRERWQDRRGRPAGHRRAVPEHRAVPGPPRPGIGADRRPGSL</sequence>
<gene>
    <name evidence="2" type="ORF">AVDCRST_MAG06-1892</name>
</gene>
<organism evidence="2">
    <name type="scientific">uncultured Nocardioides sp</name>
    <dbReference type="NCBI Taxonomy" id="198441"/>
    <lineage>
        <taxon>Bacteria</taxon>
        <taxon>Bacillati</taxon>
        <taxon>Actinomycetota</taxon>
        <taxon>Actinomycetes</taxon>
        <taxon>Propionibacteriales</taxon>
        <taxon>Nocardioidaceae</taxon>
        <taxon>Nocardioides</taxon>
        <taxon>environmental samples</taxon>
    </lineage>
</organism>
<dbReference type="EC" id="2.5.1.47" evidence="2"/>
<feature type="non-terminal residue" evidence="2">
    <location>
        <position position="86"/>
    </location>
</feature>
<dbReference type="GO" id="GO:0004124">
    <property type="term" value="F:cysteine synthase activity"/>
    <property type="evidence" value="ECO:0007669"/>
    <property type="project" value="UniProtKB-EC"/>
</dbReference>
<feature type="non-terminal residue" evidence="2">
    <location>
        <position position="1"/>
    </location>
</feature>
<protein>
    <submittedName>
        <fullName evidence="2">Cysteine synthase</fullName>
        <ecNumber evidence="2">2.5.1.47</ecNumber>
    </submittedName>
</protein>
<keyword evidence="2" id="KW-0808">Transferase</keyword>
<reference evidence="2" key="1">
    <citation type="submission" date="2020-02" db="EMBL/GenBank/DDBJ databases">
        <authorList>
            <person name="Meier V. D."/>
        </authorList>
    </citation>
    <scope>NUCLEOTIDE SEQUENCE</scope>
    <source>
        <strain evidence="2">AVDCRST_MAG06</strain>
    </source>
</reference>
<dbReference type="AlphaFoldDB" id="A0A6J4NR79"/>
<dbReference type="EMBL" id="CADCUP010000128">
    <property type="protein sequence ID" value="CAA9395871.1"/>
    <property type="molecule type" value="Genomic_DNA"/>
</dbReference>
<evidence type="ECO:0000313" key="2">
    <source>
        <dbReference type="EMBL" id="CAA9395871.1"/>
    </source>
</evidence>